<proteinExistence type="predicted"/>
<reference evidence="2" key="2">
    <citation type="submission" date="2022-06" db="EMBL/GenBank/DDBJ databases">
        <title>Thermospira aquatica gen. nov., sp. nov.</title>
        <authorList>
            <person name="Ben Ali Gam Z."/>
            <person name="Labat M."/>
        </authorList>
    </citation>
    <scope>NUCLEOTIDE SEQUENCE</scope>
    <source>
        <strain evidence="2">F1F22</strain>
    </source>
</reference>
<feature type="region of interest" description="Disordered" evidence="1">
    <location>
        <begin position="267"/>
        <end position="290"/>
    </location>
</feature>
<dbReference type="Proteomes" id="UP001056539">
    <property type="component" value="Chromosome"/>
</dbReference>
<dbReference type="AlphaFoldDB" id="A0AAX3BHH6"/>
<dbReference type="RefSeq" id="WP_271436006.1">
    <property type="nucleotide sequence ID" value="NZ_CP073355.1"/>
</dbReference>
<feature type="compositionally biased region" description="Basic and acidic residues" evidence="1">
    <location>
        <begin position="271"/>
        <end position="284"/>
    </location>
</feature>
<evidence type="ECO:0000313" key="3">
    <source>
        <dbReference type="Proteomes" id="UP001056539"/>
    </source>
</evidence>
<protein>
    <submittedName>
        <fullName evidence="2">HEAT repeat domain-containing protein</fullName>
    </submittedName>
</protein>
<gene>
    <name evidence="2" type="ORF">KDW03_03470</name>
</gene>
<dbReference type="KEGG" id="taqu:KDW03_03470"/>
<name>A0AAX3BHH6_9SPIR</name>
<evidence type="ECO:0000313" key="2">
    <source>
        <dbReference type="EMBL" id="URA10876.1"/>
    </source>
</evidence>
<accession>A0AAX3BHH6</accession>
<dbReference type="EMBL" id="CP073355">
    <property type="protein sequence ID" value="URA10876.1"/>
    <property type="molecule type" value="Genomic_DNA"/>
</dbReference>
<sequence length="290" mass="34053">MRGKVFFLLWMVCIATHWGFLTRVSYNKLSPKLQYIVTELEQPRNRNNQIFLVDFIIQSNDPLKNEVLKDIVMYDVRSADIYGNSRLFSVETRIHALTNIQYTDRDGYMIWYLLKFDKSYEVRRWAARMVRFIKDDGFIRGISYLLNYDYYFDTFSYTDPKMQKTDEIVMEIVKSLGKGGSPKAVPILLQIVHIQNHLPQTIEAAWESLESIPFPNPAYPYFILSLKDTLKNKPEQVPASQKDQVDRVVHTLTEFITNNFERNLFSPEDLDMAKGERKDAEQKSKTYPGD</sequence>
<keyword evidence="3" id="KW-1185">Reference proteome</keyword>
<evidence type="ECO:0000256" key="1">
    <source>
        <dbReference type="SAM" id="MobiDB-lite"/>
    </source>
</evidence>
<reference evidence="2" key="1">
    <citation type="submission" date="2021-04" db="EMBL/GenBank/DDBJ databases">
        <authorList>
            <person name="Postec A."/>
        </authorList>
    </citation>
    <scope>NUCLEOTIDE SEQUENCE</scope>
    <source>
        <strain evidence="2">F1F22</strain>
    </source>
</reference>
<organism evidence="2 3">
    <name type="scientific">Thermospira aquatica</name>
    <dbReference type="NCBI Taxonomy" id="2828656"/>
    <lineage>
        <taxon>Bacteria</taxon>
        <taxon>Pseudomonadati</taxon>
        <taxon>Spirochaetota</taxon>
        <taxon>Spirochaetia</taxon>
        <taxon>Brevinematales</taxon>
        <taxon>Thermospiraceae</taxon>
        <taxon>Thermospira</taxon>
    </lineage>
</organism>